<accession>A0ABQ9FM60</accession>
<dbReference type="SMART" id="SM00389">
    <property type="entry name" value="HOX"/>
    <property type="match status" value="1"/>
</dbReference>
<dbReference type="EMBL" id="JARBDR010000246">
    <property type="protein sequence ID" value="KAJ8317276.1"/>
    <property type="molecule type" value="Genomic_DNA"/>
</dbReference>
<evidence type="ECO:0000259" key="8">
    <source>
        <dbReference type="PROSITE" id="PS50071"/>
    </source>
</evidence>
<dbReference type="PANTHER" id="PTHR24339:SF28">
    <property type="entry name" value="E5-RELATED"/>
    <property type="match status" value="1"/>
</dbReference>
<feature type="region of interest" description="Disordered" evidence="7">
    <location>
        <begin position="1"/>
        <end position="107"/>
    </location>
</feature>
<dbReference type="SUPFAM" id="SSF46689">
    <property type="entry name" value="Homeodomain-like"/>
    <property type="match status" value="1"/>
</dbReference>
<dbReference type="PROSITE" id="PS50071">
    <property type="entry name" value="HOMEOBOX_2"/>
    <property type="match status" value="1"/>
</dbReference>
<reference evidence="9 10" key="1">
    <citation type="submission" date="2022-12" db="EMBL/GenBank/DDBJ databases">
        <title>Chromosome-level genome of Tegillarca granosa.</title>
        <authorList>
            <person name="Kim J."/>
        </authorList>
    </citation>
    <scope>NUCLEOTIDE SEQUENCE [LARGE SCALE GENOMIC DNA]</scope>
    <source>
        <strain evidence="9">Teg-2019</strain>
        <tissue evidence="9">Adductor muscle</tissue>
    </source>
</reference>
<dbReference type="InterPro" id="IPR050877">
    <property type="entry name" value="EMX-VAX-Noto_Homeobox_TFs"/>
</dbReference>
<dbReference type="CDD" id="cd00086">
    <property type="entry name" value="homeodomain"/>
    <property type="match status" value="1"/>
</dbReference>
<dbReference type="Proteomes" id="UP001217089">
    <property type="component" value="Unassembled WGS sequence"/>
</dbReference>
<keyword evidence="2 5" id="KW-0238">DNA-binding</keyword>
<evidence type="ECO:0000256" key="3">
    <source>
        <dbReference type="ARBA" id="ARBA00023155"/>
    </source>
</evidence>
<evidence type="ECO:0000313" key="10">
    <source>
        <dbReference type="Proteomes" id="UP001217089"/>
    </source>
</evidence>
<feature type="compositionally biased region" description="Polar residues" evidence="7">
    <location>
        <begin position="88"/>
        <end position="100"/>
    </location>
</feature>
<feature type="compositionally biased region" description="Polar residues" evidence="7">
    <location>
        <begin position="1"/>
        <end position="12"/>
    </location>
</feature>
<feature type="domain" description="Homeobox" evidence="8">
    <location>
        <begin position="209"/>
        <end position="254"/>
    </location>
</feature>
<keyword evidence="10" id="KW-1185">Reference proteome</keyword>
<dbReference type="InterPro" id="IPR001356">
    <property type="entry name" value="HD"/>
</dbReference>
<name>A0ABQ9FM60_TEGGR</name>
<proteinExistence type="predicted"/>
<evidence type="ECO:0000256" key="4">
    <source>
        <dbReference type="ARBA" id="ARBA00023242"/>
    </source>
</evidence>
<evidence type="ECO:0000256" key="7">
    <source>
        <dbReference type="SAM" id="MobiDB-lite"/>
    </source>
</evidence>
<gene>
    <name evidence="9" type="ORF">KUTeg_005180</name>
</gene>
<evidence type="ECO:0000256" key="1">
    <source>
        <dbReference type="ARBA" id="ARBA00004123"/>
    </source>
</evidence>
<comment type="subcellular location">
    <subcellularLocation>
        <location evidence="1 5 6">Nucleus</location>
    </subcellularLocation>
</comment>
<evidence type="ECO:0000256" key="5">
    <source>
        <dbReference type="PROSITE-ProRule" id="PRU00108"/>
    </source>
</evidence>
<sequence>MTASSGEQNTKRPNGFSIDSIIGKQSEKSDNVKNSCTNNNRKDPEIFVSSQSSPERHEGFRTTSSTKDKKELSYGIHHHNNSVSSNSRETSNISPLSPTSRTRDDFTSAIHPSARDSLKDLHEVLAQTAGATGTYMSPRLCRHPLSALNLHSIYPSHLQQASPIHPLVLNSTRDIRHLHPWLSERYPSHYYYPRYPVGAAPGFLFQPYRKPKRIRTAFSPSQLLQLEKAFEKSHYVVGQERKDLAAELQLTETQ</sequence>
<protein>
    <recommendedName>
        <fullName evidence="8">Homeobox domain-containing protein</fullName>
    </recommendedName>
</protein>
<comment type="caution">
    <text evidence="9">The sequence shown here is derived from an EMBL/GenBank/DDBJ whole genome shotgun (WGS) entry which is preliminary data.</text>
</comment>
<dbReference type="Gene3D" id="1.10.10.60">
    <property type="entry name" value="Homeodomain-like"/>
    <property type="match status" value="1"/>
</dbReference>
<organism evidence="9 10">
    <name type="scientific">Tegillarca granosa</name>
    <name type="common">Malaysian cockle</name>
    <name type="synonym">Anadara granosa</name>
    <dbReference type="NCBI Taxonomy" id="220873"/>
    <lineage>
        <taxon>Eukaryota</taxon>
        <taxon>Metazoa</taxon>
        <taxon>Spiralia</taxon>
        <taxon>Lophotrochozoa</taxon>
        <taxon>Mollusca</taxon>
        <taxon>Bivalvia</taxon>
        <taxon>Autobranchia</taxon>
        <taxon>Pteriomorphia</taxon>
        <taxon>Arcoida</taxon>
        <taxon>Arcoidea</taxon>
        <taxon>Arcidae</taxon>
        <taxon>Tegillarca</taxon>
    </lineage>
</organism>
<keyword evidence="4 5" id="KW-0539">Nucleus</keyword>
<evidence type="ECO:0000313" key="9">
    <source>
        <dbReference type="EMBL" id="KAJ8317276.1"/>
    </source>
</evidence>
<dbReference type="InterPro" id="IPR009057">
    <property type="entry name" value="Homeodomain-like_sf"/>
</dbReference>
<dbReference type="Pfam" id="PF00046">
    <property type="entry name" value="Homeodomain"/>
    <property type="match status" value="1"/>
</dbReference>
<dbReference type="PANTHER" id="PTHR24339">
    <property type="entry name" value="HOMEOBOX PROTEIN EMX-RELATED"/>
    <property type="match status" value="1"/>
</dbReference>
<evidence type="ECO:0000256" key="2">
    <source>
        <dbReference type="ARBA" id="ARBA00023125"/>
    </source>
</evidence>
<evidence type="ECO:0000256" key="6">
    <source>
        <dbReference type="RuleBase" id="RU000682"/>
    </source>
</evidence>
<feature type="non-terminal residue" evidence="9">
    <location>
        <position position="254"/>
    </location>
</feature>
<keyword evidence="3 5" id="KW-0371">Homeobox</keyword>
<feature type="compositionally biased region" description="Basic and acidic residues" evidence="7">
    <location>
        <begin position="54"/>
        <end position="72"/>
    </location>
</feature>